<dbReference type="InterPro" id="IPR021403">
    <property type="entry name" value="DUF3043"/>
</dbReference>
<dbReference type="STRING" id="1814289.SAMN05216410_2633"/>
<evidence type="ECO:0000313" key="3">
    <source>
        <dbReference type="EMBL" id="SDD01209.1"/>
    </source>
</evidence>
<protein>
    <recommendedName>
        <fullName evidence="5">DUF3043 domain-containing protein</fullName>
    </recommendedName>
</protein>
<dbReference type="OrthoDB" id="5194448at2"/>
<keyword evidence="2" id="KW-0812">Transmembrane</keyword>
<evidence type="ECO:0000256" key="2">
    <source>
        <dbReference type="SAM" id="Phobius"/>
    </source>
</evidence>
<keyword evidence="2" id="KW-1133">Transmembrane helix</keyword>
<dbReference type="RefSeq" id="WP_093183873.1">
    <property type="nucleotide sequence ID" value="NZ_FMYH01000005.1"/>
</dbReference>
<feature type="compositionally biased region" description="Basic and acidic residues" evidence="1">
    <location>
        <begin position="37"/>
        <end position="54"/>
    </location>
</feature>
<keyword evidence="2" id="KW-0472">Membrane</keyword>
<feature type="transmembrane region" description="Helical" evidence="2">
    <location>
        <begin position="104"/>
        <end position="122"/>
    </location>
</feature>
<gene>
    <name evidence="3" type="ORF">SAMN05216410_2633</name>
</gene>
<dbReference type="AlphaFoldDB" id="A0A1G6R9C3"/>
<dbReference type="Proteomes" id="UP000199039">
    <property type="component" value="Unassembled WGS sequence"/>
</dbReference>
<organism evidence="3 4">
    <name type="scientific">Sanguibacter gelidistatuariae</name>
    <dbReference type="NCBI Taxonomy" id="1814289"/>
    <lineage>
        <taxon>Bacteria</taxon>
        <taxon>Bacillati</taxon>
        <taxon>Actinomycetota</taxon>
        <taxon>Actinomycetes</taxon>
        <taxon>Micrococcales</taxon>
        <taxon>Sanguibacteraceae</taxon>
        <taxon>Sanguibacter</taxon>
    </lineage>
</organism>
<feature type="region of interest" description="Disordered" evidence="1">
    <location>
        <begin position="1"/>
        <end position="85"/>
    </location>
</feature>
<accession>A0A1G6R9C3</accession>
<evidence type="ECO:0000313" key="4">
    <source>
        <dbReference type="Proteomes" id="UP000199039"/>
    </source>
</evidence>
<feature type="transmembrane region" description="Helical" evidence="2">
    <location>
        <begin position="128"/>
        <end position="151"/>
    </location>
</feature>
<reference evidence="3 4" key="1">
    <citation type="submission" date="2016-09" db="EMBL/GenBank/DDBJ databases">
        <authorList>
            <person name="Capua I."/>
            <person name="De Benedictis P."/>
            <person name="Joannis T."/>
            <person name="Lombin L.H."/>
            <person name="Cattoli G."/>
        </authorList>
    </citation>
    <scope>NUCLEOTIDE SEQUENCE [LARGE SCALE GENOMIC DNA]</scope>
    <source>
        <strain evidence="3 4">ISLP-3</strain>
    </source>
</reference>
<evidence type="ECO:0008006" key="5">
    <source>
        <dbReference type="Google" id="ProtNLM"/>
    </source>
</evidence>
<evidence type="ECO:0000256" key="1">
    <source>
        <dbReference type="SAM" id="MobiDB-lite"/>
    </source>
</evidence>
<name>A0A1G6R9C3_9MICO</name>
<feature type="compositionally biased region" description="Basic and acidic residues" evidence="1">
    <location>
        <begin position="62"/>
        <end position="85"/>
    </location>
</feature>
<dbReference type="Pfam" id="PF11241">
    <property type="entry name" value="DUF3043"/>
    <property type="match status" value="1"/>
</dbReference>
<sequence length="199" mass="22236">MFSRKKSSDVASAVDPVTAAAEIEQPGSKGRPTPKRKVSEAANKRPLVPDDRRAAAKAARSKQRESRDLEYQAMKSGDEKNLPPRDRGQLRRYIRNYVDARRNVAEYFLFIAAAFLVLTFVSSKAPGLAVLAILAVYVVVLVAIVDSAIMWRMLKKRLVAKFGADAVVRGTMMYAVMRAFQIRRARLPKPMVKHGEYPS</sequence>
<dbReference type="EMBL" id="FMYH01000005">
    <property type="protein sequence ID" value="SDD01209.1"/>
    <property type="molecule type" value="Genomic_DNA"/>
</dbReference>
<keyword evidence="4" id="KW-1185">Reference proteome</keyword>
<proteinExistence type="predicted"/>